<keyword evidence="2" id="KW-0547">Nucleotide-binding</keyword>
<dbReference type="EMBL" id="CP031376">
    <property type="protein sequence ID" value="AXK51472.1"/>
    <property type="molecule type" value="Genomic_DNA"/>
</dbReference>
<dbReference type="PANTHER" id="PTHR43038">
    <property type="entry name" value="ATP-BINDING CASSETTE, SUB-FAMILY H, MEMBER 1"/>
    <property type="match status" value="1"/>
</dbReference>
<dbReference type="GO" id="GO:0051301">
    <property type="term" value="P:cell division"/>
    <property type="evidence" value="ECO:0007669"/>
    <property type="project" value="UniProtKB-KW"/>
</dbReference>
<feature type="domain" description="ABC transporter" evidence="1">
    <location>
        <begin position="21"/>
        <end position="154"/>
    </location>
</feature>
<evidence type="ECO:0000313" key="3">
    <source>
        <dbReference type="Proteomes" id="UP000254792"/>
    </source>
</evidence>
<name>A0A345Z4E3_9MOLU</name>
<sequence>MKKLLILNNIVQKNSRQIFYDNISFEIEKGELIYLEDNSDSNLFKIISGQSKFQQGSIFLNGTNLSESSLRLKISHVLDYKKLPNKISLNNYLNYCGRLKSVSKKESDDKLIPLIHYFGLESELFNKIFKLNQLQKFCVTLFVALLNQPELILIEIDFAEFSNEETIKAISYINDLNKTGKTFIVKLKDISLFEKFQQLNFSKNIKIVNGVVL</sequence>
<dbReference type="InterPro" id="IPR003439">
    <property type="entry name" value="ABC_transporter-like_ATP-bd"/>
</dbReference>
<dbReference type="Proteomes" id="UP000254792">
    <property type="component" value="Chromosome"/>
</dbReference>
<dbReference type="PANTHER" id="PTHR43038:SF3">
    <property type="entry name" value="ABC TRANSPORTER G FAMILY MEMBER 20 ISOFORM X1"/>
    <property type="match status" value="1"/>
</dbReference>
<dbReference type="Pfam" id="PF00005">
    <property type="entry name" value="ABC_tran"/>
    <property type="match status" value="1"/>
</dbReference>
<keyword evidence="2" id="KW-0132">Cell division</keyword>
<reference evidence="2 3" key="1">
    <citation type="submission" date="2018-07" db="EMBL/GenBank/DDBJ databases">
        <title>Complete genome sequence of Spiroplasma alleghenense PLHS-1 (ATCC 51752).</title>
        <authorList>
            <person name="Chou L."/>
            <person name="Lee T.-Y."/>
            <person name="Tsai Y.-M."/>
            <person name="Kuo C.-H."/>
        </authorList>
    </citation>
    <scope>NUCLEOTIDE SEQUENCE [LARGE SCALE GENOMIC DNA]</scope>
    <source>
        <strain evidence="2 3">PLHS-1</strain>
    </source>
</reference>
<dbReference type="GO" id="GO:0016887">
    <property type="term" value="F:ATP hydrolysis activity"/>
    <property type="evidence" value="ECO:0007669"/>
    <property type="project" value="InterPro"/>
</dbReference>
<evidence type="ECO:0000259" key="1">
    <source>
        <dbReference type="Pfam" id="PF00005"/>
    </source>
</evidence>
<organism evidence="2 3">
    <name type="scientific">Spiroplasma alleghenense</name>
    <dbReference type="NCBI Taxonomy" id="216931"/>
    <lineage>
        <taxon>Bacteria</taxon>
        <taxon>Bacillati</taxon>
        <taxon>Mycoplasmatota</taxon>
        <taxon>Mollicutes</taxon>
        <taxon>Entomoplasmatales</taxon>
        <taxon>Spiroplasmataceae</taxon>
        <taxon>Spiroplasma</taxon>
    </lineage>
</organism>
<dbReference type="RefSeq" id="WP_115558368.1">
    <property type="nucleotide sequence ID" value="NZ_CP031376.1"/>
</dbReference>
<evidence type="ECO:0000313" key="2">
    <source>
        <dbReference type="EMBL" id="AXK51472.1"/>
    </source>
</evidence>
<dbReference type="Gene3D" id="3.40.50.300">
    <property type="entry name" value="P-loop containing nucleotide triphosphate hydrolases"/>
    <property type="match status" value="1"/>
</dbReference>
<dbReference type="AlphaFoldDB" id="A0A345Z4E3"/>
<keyword evidence="2" id="KW-0067">ATP-binding</keyword>
<keyword evidence="2" id="KW-0131">Cell cycle</keyword>
<keyword evidence="3" id="KW-1185">Reference proteome</keyword>
<proteinExistence type="predicted"/>
<dbReference type="InterPro" id="IPR027417">
    <property type="entry name" value="P-loop_NTPase"/>
</dbReference>
<accession>A0A345Z4E3</accession>
<dbReference type="KEGG" id="salx:SALLE_v1c08020"/>
<dbReference type="SUPFAM" id="SSF52540">
    <property type="entry name" value="P-loop containing nucleoside triphosphate hydrolases"/>
    <property type="match status" value="1"/>
</dbReference>
<dbReference type="GO" id="GO:0005524">
    <property type="term" value="F:ATP binding"/>
    <property type="evidence" value="ECO:0007669"/>
    <property type="project" value="UniProtKB-KW"/>
</dbReference>
<dbReference type="OrthoDB" id="1786288at2"/>
<protein>
    <submittedName>
        <fullName evidence="2">Cell division transport system ATP-binding protein</fullName>
    </submittedName>
</protein>
<gene>
    <name evidence="2" type="primary">ftsE</name>
    <name evidence="2" type="ORF">SALLE_v1c08020</name>
</gene>